<evidence type="ECO:0000313" key="1">
    <source>
        <dbReference type="EMBL" id="KPA75445.1"/>
    </source>
</evidence>
<dbReference type="EMBL" id="LGTL01000024">
    <property type="protein sequence ID" value="KPA75445.1"/>
    <property type="molecule type" value="Genomic_DNA"/>
</dbReference>
<accession>A0A0M9FT06</accession>
<name>A0A0M9FT06_LEPPY</name>
<organism evidence="1 2">
    <name type="scientific">Leptomonas pyrrhocoris</name>
    <name type="common">Firebug parasite</name>
    <dbReference type="NCBI Taxonomy" id="157538"/>
    <lineage>
        <taxon>Eukaryota</taxon>
        <taxon>Discoba</taxon>
        <taxon>Euglenozoa</taxon>
        <taxon>Kinetoplastea</taxon>
        <taxon>Metakinetoplastina</taxon>
        <taxon>Trypanosomatida</taxon>
        <taxon>Trypanosomatidae</taxon>
        <taxon>Leishmaniinae</taxon>
        <taxon>Leptomonas</taxon>
    </lineage>
</organism>
<gene>
    <name evidence="1" type="ORF">ABB37_08365</name>
</gene>
<keyword evidence="2" id="KW-1185">Reference proteome</keyword>
<proteinExistence type="predicted"/>
<comment type="caution">
    <text evidence="1">The sequence shown here is derived from an EMBL/GenBank/DDBJ whole genome shotgun (WGS) entry which is preliminary data.</text>
</comment>
<reference evidence="1 2" key="1">
    <citation type="submission" date="2015-07" db="EMBL/GenBank/DDBJ databases">
        <title>High-quality genome of monoxenous trypanosomatid Leptomonas pyrrhocoris.</title>
        <authorList>
            <person name="Flegontov P."/>
            <person name="Butenko A."/>
            <person name="Firsov S."/>
            <person name="Vlcek C."/>
            <person name="Logacheva M.D."/>
            <person name="Field M."/>
            <person name="Filatov D."/>
            <person name="Flegontova O."/>
            <person name="Gerasimov E."/>
            <person name="Jackson A.P."/>
            <person name="Kelly S."/>
            <person name="Opperdoes F."/>
            <person name="O'Reilly A."/>
            <person name="Votypka J."/>
            <person name="Yurchenko V."/>
            <person name="Lukes J."/>
        </authorList>
    </citation>
    <scope>NUCLEOTIDE SEQUENCE [LARGE SCALE GENOMIC DNA]</scope>
    <source>
        <strain evidence="1">H10</strain>
    </source>
</reference>
<sequence length="144" mass="15347">MCVCGRAPAHRPPPPPAPSPPSLVVSLLGCLWSRCCGPHPCVSAQAHPVSRAAFDDRCWCCLGKLFFLLYSSDVAVGSSLFAGSRLSAVVWLLMLGTMKNRTSTEQTRKILANRIATVLRTATCGDDGCSVPQRCPLTDTCGRA</sequence>
<dbReference type="AlphaFoldDB" id="A0A0M9FT06"/>
<dbReference type="GeneID" id="26908649"/>
<dbReference type="Proteomes" id="UP000037923">
    <property type="component" value="Unassembled WGS sequence"/>
</dbReference>
<dbReference type="PROSITE" id="PS51257">
    <property type="entry name" value="PROKAR_LIPOPROTEIN"/>
    <property type="match status" value="1"/>
</dbReference>
<protein>
    <submittedName>
        <fullName evidence="1">Uncharacterized protein</fullName>
    </submittedName>
</protein>
<evidence type="ECO:0000313" key="2">
    <source>
        <dbReference type="Proteomes" id="UP000037923"/>
    </source>
</evidence>
<dbReference type="VEuPathDB" id="TriTrypDB:LpyrH10_24_0050"/>
<dbReference type="RefSeq" id="XP_015653884.1">
    <property type="nucleotide sequence ID" value="XM_015807345.1"/>
</dbReference>